<dbReference type="PANTHER" id="PTHR43094">
    <property type="entry name" value="AMINOTRANSFERASE"/>
    <property type="match status" value="1"/>
</dbReference>
<keyword evidence="2 3" id="KW-0663">Pyridoxal phosphate</keyword>
<protein>
    <submittedName>
        <fullName evidence="4">Daptide-type RiPP biosynthesis aminotransferase</fullName>
    </submittedName>
</protein>
<evidence type="ECO:0000256" key="2">
    <source>
        <dbReference type="ARBA" id="ARBA00022898"/>
    </source>
</evidence>
<sequence length="437" mass="46004">MLTPTAPEAGTPSAGADPLWELLIPPSRHGRHDRTAVEAAGTQILFADGVWRLCATSGLWNANLGYGNTVIADAVAEALRTASYLTLFRSGHTWAVAAARALLRVAGPDRFARVLFSTSGSAANDMVMKLARQYWALRRQFGRRVVVGLRGSYHGLTYGSHGLTGMALGQRYYGVDQSLIRHVDHVDDGAELADLLSREGDRVAAVVVEPVLGTGAAALSDRMIAELGRLRQEYGFLLVADEVATGFGRTGPYFASQRWTTAPDVLVASKGMTNGTCAAAAVLVSSEVWGAFARSDAALTHAETQAGTPPTCAAIVATIAEMDRLGALERGADTARHLDLLIADIVGHPLVTGDDGRGCFRALRLGRDGEALSDAEVALVGDEIRDAGALVSLGPSCVQLAPALVYRDEDAARLGAAVRAGLDRAADRLAGKRVVRA</sequence>
<evidence type="ECO:0000256" key="3">
    <source>
        <dbReference type="RuleBase" id="RU003560"/>
    </source>
</evidence>
<dbReference type="Gene3D" id="3.90.1150.10">
    <property type="entry name" value="Aspartate Aminotransferase, domain 1"/>
    <property type="match status" value="1"/>
</dbReference>
<evidence type="ECO:0000256" key="1">
    <source>
        <dbReference type="ARBA" id="ARBA00008954"/>
    </source>
</evidence>
<proteinExistence type="inferred from homology"/>
<accession>A0AAU7R611</accession>
<gene>
    <name evidence="4" type="primary">mpaD</name>
    <name evidence="4" type="ORF">ABIH81_04905</name>
</gene>
<name>A0AAU7R611_9ACTN</name>
<dbReference type="InterPro" id="IPR015424">
    <property type="entry name" value="PyrdxlP-dep_Trfase"/>
</dbReference>
<dbReference type="PANTHER" id="PTHR43094:SF1">
    <property type="entry name" value="AMINOTRANSFERASE CLASS-III"/>
    <property type="match status" value="1"/>
</dbReference>
<dbReference type="EMBL" id="CP157974">
    <property type="protein sequence ID" value="XBT82835.1"/>
    <property type="molecule type" value="Genomic_DNA"/>
</dbReference>
<comment type="similarity">
    <text evidence="1 3">Belongs to the class-III pyridoxal-phosphate-dependent aminotransferase family.</text>
</comment>
<dbReference type="RefSeq" id="WP_349879211.1">
    <property type="nucleotide sequence ID" value="NZ_CP157974.1"/>
</dbReference>
<dbReference type="AlphaFoldDB" id="A0AAU7R611"/>
<dbReference type="NCBIfam" id="NF041821">
    <property type="entry name" value="daptide_amino"/>
    <property type="match status" value="1"/>
</dbReference>
<reference evidence="4" key="1">
    <citation type="submission" date="2024-06" db="EMBL/GenBank/DDBJ databases">
        <title>Micromonospora sp. strain HUAS YX12 genome sequences.</title>
        <authorList>
            <person name="Mo P."/>
        </authorList>
    </citation>
    <scope>NUCLEOTIDE SEQUENCE</scope>
    <source>
        <strain evidence="4">HUAS YX12</strain>
    </source>
</reference>
<organism evidence="4">
    <name type="scientific">Micromonospora sp. HUAS YX12</name>
    <dbReference type="NCBI Taxonomy" id="3156396"/>
    <lineage>
        <taxon>Bacteria</taxon>
        <taxon>Bacillati</taxon>
        <taxon>Actinomycetota</taxon>
        <taxon>Actinomycetes</taxon>
        <taxon>Micromonosporales</taxon>
        <taxon>Micromonosporaceae</taxon>
        <taxon>Micromonospora</taxon>
    </lineage>
</organism>
<evidence type="ECO:0000313" key="4">
    <source>
        <dbReference type="EMBL" id="XBT82835.1"/>
    </source>
</evidence>
<dbReference type="GO" id="GO:0030170">
    <property type="term" value="F:pyridoxal phosphate binding"/>
    <property type="evidence" value="ECO:0007669"/>
    <property type="project" value="InterPro"/>
</dbReference>
<dbReference type="GO" id="GO:0008483">
    <property type="term" value="F:transaminase activity"/>
    <property type="evidence" value="ECO:0007669"/>
    <property type="project" value="UniProtKB-KW"/>
</dbReference>
<dbReference type="Pfam" id="PF00202">
    <property type="entry name" value="Aminotran_3"/>
    <property type="match status" value="1"/>
</dbReference>
<dbReference type="InterPro" id="IPR015421">
    <property type="entry name" value="PyrdxlP-dep_Trfase_major"/>
</dbReference>
<dbReference type="InterPro" id="IPR015422">
    <property type="entry name" value="PyrdxlP-dep_Trfase_small"/>
</dbReference>
<dbReference type="InterPro" id="IPR049704">
    <property type="entry name" value="Aminotrans_3_PPA_site"/>
</dbReference>
<dbReference type="InterPro" id="IPR049691">
    <property type="entry name" value="Daptide_aminotransferase"/>
</dbReference>
<dbReference type="PROSITE" id="PS00600">
    <property type="entry name" value="AA_TRANSFER_CLASS_3"/>
    <property type="match status" value="1"/>
</dbReference>
<keyword evidence="4" id="KW-0808">Transferase</keyword>
<dbReference type="SUPFAM" id="SSF53383">
    <property type="entry name" value="PLP-dependent transferases"/>
    <property type="match status" value="1"/>
</dbReference>
<dbReference type="Gene3D" id="3.40.640.10">
    <property type="entry name" value="Type I PLP-dependent aspartate aminotransferase-like (Major domain)"/>
    <property type="match status" value="1"/>
</dbReference>
<dbReference type="InterPro" id="IPR005814">
    <property type="entry name" value="Aminotrans_3"/>
</dbReference>
<keyword evidence="4" id="KW-0032">Aminotransferase</keyword>